<feature type="compositionally biased region" description="Pro residues" evidence="1">
    <location>
        <begin position="1"/>
        <end position="10"/>
    </location>
</feature>
<organism evidence="2 3">
    <name type="scientific">Glycomyces artemisiae</name>
    <dbReference type="NCBI Taxonomy" id="1076443"/>
    <lineage>
        <taxon>Bacteria</taxon>
        <taxon>Bacillati</taxon>
        <taxon>Actinomycetota</taxon>
        <taxon>Actinomycetes</taxon>
        <taxon>Glycomycetales</taxon>
        <taxon>Glycomycetaceae</taxon>
        <taxon>Glycomyces</taxon>
    </lineage>
</organism>
<sequence>MVPANLPPPEPVHRPADTNTSAGTPGRTLAGPPAPSTAAAPAGGMTCWTQEV</sequence>
<gene>
    <name evidence="2" type="ORF">B0I28_101668</name>
</gene>
<feature type="region of interest" description="Disordered" evidence="1">
    <location>
        <begin position="1"/>
        <end position="52"/>
    </location>
</feature>
<reference evidence="2 3" key="1">
    <citation type="submission" date="2018-03" db="EMBL/GenBank/DDBJ databases">
        <title>Genomic Encyclopedia of Type Strains, Phase III (KMG-III): the genomes of soil and plant-associated and newly described type strains.</title>
        <authorList>
            <person name="Whitman W."/>
        </authorList>
    </citation>
    <scope>NUCLEOTIDE SEQUENCE [LARGE SCALE GENOMIC DNA]</scope>
    <source>
        <strain evidence="2 3">CGMCC 4.7067</strain>
    </source>
</reference>
<evidence type="ECO:0000313" key="2">
    <source>
        <dbReference type="EMBL" id="PRY62340.1"/>
    </source>
</evidence>
<dbReference type="AlphaFoldDB" id="A0A2T0UWN9"/>
<proteinExistence type="predicted"/>
<evidence type="ECO:0000313" key="3">
    <source>
        <dbReference type="Proteomes" id="UP000238176"/>
    </source>
</evidence>
<dbReference type="EMBL" id="PVTJ01000001">
    <property type="protein sequence ID" value="PRY62340.1"/>
    <property type="molecule type" value="Genomic_DNA"/>
</dbReference>
<dbReference type="Proteomes" id="UP000238176">
    <property type="component" value="Unassembled WGS sequence"/>
</dbReference>
<accession>A0A2T0UWN9</accession>
<evidence type="ECO:0000256" key="1">
    <source>
        <dbReference type="SAM" id="MobiDB-lite"/>
    </source>
</evidence>
<name>A0A2T0UWN9_9ACTN</name>
<comment type="caution">
    <text evidence="2">The sequence shown here is derived from an EMBL/GenBank/DDBJ whole genome shotgun (WGS) entry which is preliminary data.</text>
</comment>
<protein>
    <submittedName>
        <fullName evidence="2">Uncharacterized protein</fullName>
    </submittedName>
</protein>
<keyword evidence="3" id="KW-1185">Reference proteome</keyword>